<reference evidence="1 2" key="1">
    <citation type="submission" date="2019-09" db="EMBL/GenBank/DDBJ databases">
        <title>Genome Sequences of Streptomyces kaniharaensis ATCC 21070.</title>
        <authorList>
            <person name="Zhu W."/>
            <person name="De Crecy-Lagard V."/>
            <person name="Richards N.G."/>
        </authorList>
    </citation>
    <scope>NUCLEOTIDE SEQUENCE [LARGE SCALE GENOMIC DNA]</scope>
    <source>
        <strain evidence="1 2">SF-557</strain>
    </source>
</reference>
<proteinExistence type="predicted"/>
<keyword evidence="2" id="KW-1185">Reference proteome</keyword>
<organism evidence="1 2">
    <name type="scientific">Streptomyces kaniharaensis</name>
    <dbReference type="NCBI Taxonomy" id="212423"/>
    <lineage>
        <taxon>Bacteria</taxon>
        <taxon>Bacillati</taxon>
        <taxon>Actinomycetota</taxon>
        <taxon>Actinomycetes</taxon>
        <taxon>Kitasatosporales</taxon>
        <taxon>Streptomycetaceae</taxon>
        <taxon>Streptomyces</taxon>
    </lineage>
</organism>
<gene>
    <name evidence="1" type="ORF">F7Q99_30030</name>
</gene>
<sequence>MSVILTLEVAGDPKAVEQYAQDNTKTFQDVLAAAKRHGLIAHRFYGSDDGSSLLVLDEWPDRQSFESFFREQESEIRPMFEAAGVTAQIEPKFWRELSTHDAYGWGA</sequence>
<name>A0A6N7KXB9_9ACTN</name>
<dbReference type="Proteomes" id="UP000450000">
    <property type="component" value="Unassembled WGS sequence"/>
</dbReference>
<dbReference type="OrthoDB" id="3215089at2"/>
<evidence type="ECO:0000313" key="1">
    <source>
        <dbReference type="EMBL" id="MQS16336.1"/>
    </source>
</evidence>
<comment type="caution">
    <text evidence="1">The sequence shown here is derived from an EMBL/GenBank/DDBJ whole genome shotgun (WGS) entry which is preliminary data.</text>
</comment>
<accession>A0A6N7KXB9</accession>
<evidence type="ECO:0008006" key="3">
    <source>
        <dbReference type="Google" id="ProtNLM"/>
    </source>
</evidence>
<dbReference type="RefSeq" id="WP_153467065.1">
    <property type="nucleotide sequence ID" value="NZ_WBOF01000002.1"/>
</dbReference>
<evidence type="ECO:0000313" key="2">
    <source>
        <dbReference type="Proteomes" id="UP000450000"/>
    </source>
</evidence>
<protein>
    <recommendedName>
        <fullName evidence="3">ABM domain-containing protein</fullName>
    </recommendedName>
</protein>
<dbReference type="AlphaFoldDB" id="A0A6N7KXB9"/>
<dbReference type="EMBL" id="WBOF01000002">
    <property type="protein sequence ID" value="MQS16336.1"/>
    <property type="molecule type" value="Genomic_DNA"/>
</dbReference>
<dbReference type="Gene3D" id="3.30.70.100">
    <property type="match status" value="1"/>
</dbReference>